<organism evidence="2 3">
    <name type="scientific">Streptomyces kronopolitis</name>
    <dbReference type="NCBI Taxonomy" id="1612435"/>
    <lineage>
        <taxon>Bacteria</taxon>
        <taxon>Bacillati</taxon>
        <taxon>Actinomycetota</taxon>
        <taxon>Actinomycetes</taxon>
        <taxon>Kitasatosporales</taxon>
        <taxon>Streptomycetaceae</taxon>
        <taxon>Streptomyces</taxon>
    </lineage>
</organism>
<dbReference type="InterPro" id="IPR051531">
    <property type="entry name" value="N-acetyltransferase"/>
</dbReference>
<dbReference type="EMBL" id="BMND01000021">
    <property type="protein sequence ID" value="GGN53227.1"/>
    <property type="molecule type" value="Genomic_DNA"/>
</dbReference>
<dbReference type="Pfam" id="PF13302">
    <property type="entry name" value="Acetyltransf_3"/>
    <property type="match status" value="1"/>
</dbReference>
<dbReference type="Gene3D" id="3.40.630.30">
    <property type="match status" value="1"/>
</dbReference>
<sequence length="178" mass="18965">MDAMQARAIETGRLRLVPLAVEHADEMAEVLSDPALHAFIGGVPHAAPALRSRYARLVAGSPDPSQTWWNWVIRVRAEQRLAGTVQATVTAQACGEVAEVAWVVGSAWQGRGIATEAARGLVRGLREQGVRVIRAHIHPDHHASAAVAAAAGLAPTGHRHEGEIRWESPAARSLVGRA</sequence>
<accession>A0ABQ2JPJ0</accession>
<evidence type="ECO:0000313" key="3">
    <source>
        <dbReference type="Proteomes" id="UP000600080"/>
    </source>
</evidence>
<protein>
    <submittedName>
        <fullName evidence="2">Acetyltransferase</fullName>
    </submittedName>
</protein>
<dbReference type="SUPFAM" id="SSF55729">
    <property type="entry name" value="Acyl-CoA N-acyltransferases (Nat)"/>
    <property type="match status" value="1"/>
</dbReference>
<evidence type="ECO:0000313" key="2">
    <source>
        <dbReference type="EMBL" id="GGN53227.1"/>
    </source>
</evidence>
<name>A0ABQ2JPJ0_9ACTN</name>
<reference evidence="3" key="1">
    <citation type="journal article" date="2019" name="Int. J. Syst. Evol. Microbiol.">
        <title>The Global Catalogue of Microorganisms (GCM) 10K type strain sequencing project: providing services to taxonomists for standard genome sequencing and annotation.</title>
        <authorList>
            <consortium name="The Broad Institute Genomics Platform"/>
            <consortium name="The Broad Institute Genome Sequencing Center for Infectious Disease"/>
            <person name="Wu L."/>
            <person name="Ma J."/>
        </authorList>
    </citation>
    <scope>NUCLEOTIDE SEQUENCE [LARGE SCALE GENOMIC DNA]</scope>
    <source>
        <strain evidence="3">CGMCC 4.7323</strain>
    </source>
</reference>
<dbReference type="PROSITE" id="PS51186">
    <property type="entry name" value="GNAT"/>
    <property type="match status" value="1"/>
</dbReference>
<dbReference type="RefSeq" id="WP_229700103.1">
    <property type="nucleotide sequence ID" value="NZ_BMND01000021.1"/>
</dbReference>
<gene>
    <name evidence="2" type="ORF">GCM10012285_44950</name>
</gene>
<dbReference type="PANTHER" id="PTHR43792">
    <property type="entry name" value="GNAT FAMILY, PUTATIVE (AFU_ORTHOLOGUE AFUA_3G00765)-RELATED-RELATED"/>
    <property type="match status" value="1"/>
</dbReference>
<evidence type="ECO:0000259" key="1">
    <source>
        <dbReference type="PROSITE" id="PS51186"/>
    </source>
</evidence>
<dbReference type="GeneID" id="301550193"/>
<dbReference type="Proteomes" id="UP000600080">
    <property type="component" value="Unassembled WGS sequence"/>
</dbReference>
<feature type="domain" description="N-acetyltransferase" evidence="1">
    <location>
        <begin position="14"/>
        <end position="171"/>
    </location>
</feature>
<dbReference type="InterPro" id="IPR000182">
    <property type="entry name" value="GNAT_dom"/>
</dbReference>
<comment type="caution">
    <text evidence="2">The sequence shown here is derived from an EMBL/GenBank/DDBJ whole genome shotgun (WGS) entry which is preliminary data.</text>
</comment>
<keyword evidence="3" id="KW-1185">Reference proteome</keyword>
<proteinExistence type="predicted"/>
<dbReference type="InterPro" id="IPR016181">
    <property type="entry name" value="Acyl_CoA_acyltransferase"/>
</dbReference>